<dbReference type="GO" id="GO:0004519">
    <property type="term" value="F:endonuclease activity"/>
    <property type="evidence" value="ECO:0007669"/>
    <property type="project" value="InterPro"/>
</dbReference>
<dbReference type="EMBL" id="SOAA01000015">
    <property type="protein sequence ID" value="TDS30164.1"/>
    <property type="molecule type" value="Genomic_DNA"/>
</dbReference>
<dbReference type="NCBIfam" id="TIGR00647">
    <property type="entry name" value="DNA_bind_WhiA"/>
    <property type="match status" value="1"/>
</dbReference>
<reference evidence="9 14" key="2">
    <citation type="submission" date="2016-10" db="EMBL/GenBank/DDBJ databases">
        <authorList>
            <person name="de Groot N.N."/>
        </authorList>
    </citation>
    <scope>NUCLEOTIDE SEQUENCE [LARGE SCALE GENOMIC DNA]</scope>
    <source>
        <strain evidence="9 14">WG7</strain>
    </source>
</reference>
<dbReference type="RefSeq" id="WP_073159612.1">
    <property type="nucleotide sequence ID" value="NZ_FMYT01000019.1"/>
</dbReference>
<dbReference type="Proteomes" id="UP000295758">
    <property type="component" value="Unassembled WGS sequence"/>
</dbReference>
<evidence type="ECO:0000313" key="17">
    <source>
        <dbReference type="Proteomes" id="UP000295472"/>
    </source>
</evidence>
<evidence type="ECO:0000313" key="6">
    <source>
        <dbReference type="EMBL" id="PXV64318.1"/>
    </source>
</evidence>
<evidence type="ECO:0000313" key="8">
    <source>
        <dbReference type="EMBL" id="SDE82363.1"/>
    </source>
</evidence>
<evidence type="ECO:0000313" key="15">
    <source>
        <dbReference type="Proteomes" id="UP000199519"/>
    </source>
</evidence>
<dbReference type="InterPro" id="IPR004042">
    <property type="entry name" value="Intein_endonuc_central"/>
</dbReference>
<evidence type="ECO:0000313" key="7">
    <source>
        <dbReference type="EMBL" id="SDC93810.1"/>
    </source>
</evidence>
<sequence length="307" mass="35527">MSFTDKVKEELTHKDKYSYSEQLSELSALIRIDGSIQISNKHLAVKVTLYHGNLARRIYSLIKNRFGFSIEIRVRRDRKFNLSHSYDIIVTPQPGVREFLLELGFLTPKNNLVFHIKEEYLTSRKLAQAYLRGIFLGGGSVNSPQSEYHLEFRCERDSLADDLKILLSKFDLKAHQTEHKGYKVIYFKSYAEVVKVLNIIGAHQAMLKMENDHIIKELKNDVNRRVNFETANLEKSVSAAMDQLEYIDIIERENGLDSLSPGLREMAELRRKNPYASLKELGEMIELSKSGVNHRLRRIKKIAQNLT</sequence>
<dbReference type="Gene3D" id="3.10.28.10">
    <property type="entry name" value="Homing endonucleases"/>
    <property type="match status" value="1"/>
</dbReference>
<dbReference type="Proteomes" id="UP000199519">
    <property type="component" value="Unassembled WGS sequence"/>
</dbReference>
<dbReference type="InterPro" id="IPR018478">
    <property type="entry name" value="Sporu_reg_WhiA_N_dom"/>
</dbReference>
<dbReference type="InterPro" id="IPR003802">
    <property type="entry name" value="Sporulation_regulator_WhiA"/>
</dbReference>
<comment type="function">
    <text evidence="4">Involved in cell division and chromosome segregation.</text>
</comment>
<dbReference type="Pfam" id="PF14527">
    <property type="entry name" value="LAGLIDADG_WhiA"/>
    <property type="match status" value="1"/>
</dbReference>
<dbReference type="PROSITE" id="PS50819">
    <property type="entry name" value="INTEIN_ENDONUCLEASE"/>
    <property type="match status" value="1"/>
</dbReference>
<dbReference type="EMBL" id="FOHG01000002">
    <property type="protein sequence ID" value="SES64671.1"/>
    <property type="molecule type" value="Genomic_DNA"/>
</dbReference>
<comment type="similarity">
    <text evidence="4">Belongs to the WhiA family.</text>
</comment>
<dbReference type="Proteomes" id="UP000324896">
    <property type="component" value="Unassembled WGS sequence"/>
</dbReference>
<evidence type="ECO:0000313" key="13">
    <source>
        <dbReference type="Proteomes" id="UP000198612"/>
    </source>
</evidence>
<evidence type="ECO:0000313" key="10">
    <source>
        <dbReference type="EMBL" id="SES64671.1"/>
    </source>
</evidence>
<dbReference type="OrthoDB" id="401278at2"/>
<dbReference type="InterPro" id="IPR039518">
    <property type="entry name" value="WhiA_LAGLIDADG_dom"/>
</dbReference>
<dbReference type="EMBL" id="FMYT01000019">
    <property type="protein sequence ID" value="SDC93810.1"/>
    <property type="molecule type" value="Genomic_DNA"/>
</dbReference>
<name>A0A1G6QN38_9FIRM</name>
<feature type="domain" description="DOD-type homing endonuclease" evidence="5">
    <location>
        <begin position="102"/>
        <end position="172"/>
    </location>
</feature>
<dbReference type="InterPro" id="IPR027434">
    <property type="entry name" value="Homing_endonucl"/>
</dbReference>
<dbReference type="EMBL" id="QICM01000018">
    <property type="protein sequence ID" value="PXV64318.1"/>
    <property type="molecule type" value="Genomic_DNA"/>
</dbReference>
<dbReference type="Proteomes" id="UP000198612">
    <property type="component" value="Unassembled WGS sequence"/>
</dbReference>
<evidence type="ECO:0000313" key="11">
    <source>
        <dbReference type="EMBL" id="TDS30164.1"/>
    </source>
</evidence>
<evidence type="ECO:0000313" key="19">
    <source>
        <dbReference type="Proteomes" id="UP000324896"/>
    </source>
</evidence>
<evidence type="ECO:0000256" key="2">
    <source>
        <dbReference type="ARBA" id="ARBA00023125"/>
    </source>
</evidence>
<dbReference type="AlphaFoldDB" id="A0A1G6QN38"/>
<reference evidence="12 17" key="4">
    <citation type="submission" date="2019-03" db="EMBL/GenBank/DDBJ databases">
        <title>Subsurface microbial communities from deep shales in Ohio and West Virginia, USA.</title>
        <authorList>
            <person name="Wrighton K."/>
        </authorList>
    </citation>
    <scope>NUCLEOTIDE SEQUENCE [LARGE SCALE GENOMIC DNA]</scope>
    <source>
        <strain evidence="12 17">DSMZ 11287</strain>
        <strain evidence="6 16">MSL28</strain>
    </source>
</reference>
<evidence type="ECO:0000256" key="1">
    <source>
        <dbReference type="ARBA" id="ARBA00022618"/>
    </source>
</evidence>
<dbReference type="Proteomes" id="UP000295472">
    <property type="component" value="Unassembled WGS sequence"/>
</dbReference>
<evidence type="ECO:0000313" key="9">
    <source>
        <dbReference type="EMBL" id="SDI93534.1"/>
    </source>
</evidence>
<keyword evidence="3 4" id="KW-0131">Cell cycle</keyword>
<dbReference type="HAMAP" id="MF_01420">
    <property type="entry name" value="HTH_type_WhiA"/>
    <property type="match status" value="1"/>
</dbReference>
<protein>
    <recommendedName>
        <fullName evidence="4">Probable cell division protein WhiA</fullName>
    </recommendedName>
</protein>
<accession>A0A1G6QN38</accession>
<organism evidence="7 19">
    <name type="scientific">Halanaerobium congolense</name>
    <dbReference type="NCBI Taxonomy" id="54121"/>
    <lineage>
        <taxon>Bacteria</taxon>
        <taxon>Bacillati</taxon>
        <taxon>Bacillota</taxon>
        <taxon>Clostridia</taxon>
        <taxon>Halanaerobiales</taxon>
        <taxon>Halanaerobiaceae</taxon>
        <taxon>Halanaerobium</taxon>
    </lineage>
</organism>
<keyword evidence="15" id="KW-1185">Reference proteome</keyword>
<dbReference type="STRING" id="54121.SAMN04515653_1209"/>
<gene>
    <name evidence="4" type="primary">whiA</name>
    <name evidence="11" type="ORF">BY453_11552</name>
    <name evidence="12" type="ORF">C7954_10292</name>
    <name evidence="6" type="ORF">C8C78_11810</name>
    <name evidence="7" type="ORF">SAMN04488597_11910</name>
    <name evidence="8" type="ORF">SAMN04488598_102124</name>
    <name evidence="10" type="ORF">SAMN04515652_10258</name>
    <name evidence="9" type="ORF">SAMN04515654_12042</name>
</gene>
<dbReference type="GO" id="GO:0003677">
    <property type="term" value="F:DNA binding"/>
    <property type="evidence" value="ECO:0007669"/>
    <property type="project" value="UniProtKB-UniRule"/>
</dbReference>
<dbReference type="Pfam" id="PF10298">
    <property type="entry name" value="WhiA_N"/>
    <property type="match status" value="1"/>
</dbReference>
<dbReference type="GeneID" id="57011679"/>
<evidence type="ECO:0000256" key="4">
    <source>
        <dbReference type="HAMAP-Rule" id="MF_01420"/>
    </source>
</evidence>
<dbReference type="PANTHER" id="PTHR37307:SF1">
    <property type="entry name" value="CELL DIVISION PROTEIN WHIA-RELATED"/>
    <property type="match status" value="1"/>
</dbReference>
<evidence type="ECO:0000313" key="16">
    <source>
        <dbReference type="Proteomes" id="UP000247389"/>
    </source>
</evidence>
<dbReference type="Proteomes" id="UP000247389">
    <property type="component" value="Unassembled WGS sequence"/>
</dbReference>
<dbReference type="EMBL" id="FNBJ01000002">
    <property type="protein sequence ID" value="SDE82363.1"/>
    <property type="molecule type" value="Genomic_DNA"/>
</dbReference>
<dbReference type="GO" id="GO:0043937">
    <property type="term" value="P:regulation of sporulation"/>
    <property type="evidence" value="ECO:0007669"/>
    <property type="project" value="InterPro"/>
</dbReference>
<evidence type="ECO:0000259" key="5">
    <source>
        <dbReference type="PROSITE" id="PS50819"/>
    </source>
</evidence>
<evidence type="ECO:0000256" key="3">
    <source>
        <dbReference type="ARBA" id="ARBA00023306"/>
    </source>
</evidence>
<evidence type="ECO:0000313" key="18">
    <source>
        <dbReference type="Proteomes" id="UP000295758"/>
    </source>
</evidence>
<dbReference type="Proteomes" id="UP000198945">
    <property type="component" value="Unassembled WGS sequence"/>
</dbReference>
<reference evidence="13 15" key="1">
    <citation type="submission" date="2016-10" db="EMBL/GenBank/DDBJ databases">
        <authorList>
            <person name="Varghese N."/>
            <person name="Submissions S."/>
        </authorList>
    </citation>
    <scope>NUCLEOTIDE SEQUENCE [LARGE SCALE GENOMIC DNA]</scope>
    <source>
        <strain evidence="7 19">WG10</strain>
        <strain evidence="8 15">WG2</strain>
        <strain evidence="10 13">WG5</strain>
    </source>
</reference>
<dbReference type="EMBL" id="FNEH01000020">
    <property type="protein sequence ID" value="SDI93534.1"/>
    <property type="molecule type" value="Genomic_DNA"/>
</dbReference>
<evidence type="ECO:0000313" key="12">
    <source>
        <dbReference type="EMBL" id="TDX47933.1"/>
    </source>
</evidence>
<keyword evidence="2 4" id="KW-0238">DNA-binding</keyword>
<keyword evidence="1 4" id="KW-0132">Cell division</keyword>
<dbReference type="PANTHER" id="PTHR37307">
    <property type="entry name" value="CELL DIVISION PROTEIN WHIA-RELATED"/>
    <property type="match status" value="1"/>
</dbReference>
<evidence type="ECO:0000313" key="14">
    <source>
        <dbReference type="Proteomes" id="UP000198945"/>
    </source>
</evidence>
<dbReference type="SUPFAM" id="SSF55608">
    <property type="entry name" value="Homing endonucleases"/>
    <property type="match status" value="1"/>
</dbReference>
<dbReference type="GO" id="GO:0051301">
    <property type="term" value="P:cell division"/>
    <property type="evidence" value="ECO:0007669"/>
    <property type="project" value="UniProtKB-UniRule"/>
</dbReference>
<reference evidence="11 18" key="3">
    <citation type="submission" date="2019-03" db="EMBL/GenBank/DDBJ databases">
        <title>Deep subsurface shale carbon reservoir microbial communities from Ohio and West Virginia, USA.</title>
        <authorList>
            <person name="Wrighton K."/>
        </authorList>
    </citation>
    <scope>NUCLEOTIDE SEQUENCE [LARGE SCALE GENOMIC DNA]</scope>
    <source>
        <strain evidence="11 18">UTICA-S4D12</strain>
    </source>
</reference>
<dbReference type="Pfam" id="PF02650">
    <property type="entry name" value="HTH_WhiA"/>
    <property type="match status" value="1"/>
</dbReference>
<dbReference type="EMBL" id="SOEF01000002">
    <property type="protein sequence ID" value="TDX47933.1"/>
    <property type="molecule type" value="Genomic_DNA"/>
</dbReference>
<dbReference type="InterPro" id="IPR023054">
    <property type="entry name" value="Sporulation_regulator_WhiA_C"/>
</dbReference>
<proteinExistence type="inferred from homology"/>